<evidence type="ECO:0000256" key="2">
    <source>
        <dbReference type="ARBA" id="ARBA00023242"/>
    </source>
</evidence>
<feature type="domain" description="BHLH" evidence="4">
    <location>
        <begin position="482"/>
        <end position="533"/>
    </location>
</feature>
<organism evidence="5 6">
    <name type="scientific">Leucosporidium creatinivorum</name>
    <dbReference type="NCBI Taxonomy" id="106004"/>
    <lineage>
        <taxon>Eukaryota</taxon>
        <taxon>Fungi</taxon>
        <taxon>Dikarya</taxon>
        <taxon>Basidiomycota</taxon>
        <taxon>Pucciniomycotina</taxon>
        <taxon>Microbotryomycetes</taxon>
        <taxon>Leucosporidiales</taxon>
        <taxon>Leucosporidium</taxon>
    </lineage>
</organism>
<dbReference type="InterPro" id="IPR036638">
    <property type="entry name" value="HLH_DNA-bd_sf"/>
</dbReference>
<sequence>MQEQMAGPPPHVRLPPVHMPREDQLQPSHGFNNMRRPSLSDPFLHAYTPSQSQEGMPAGEYAAGARRGSPSEGVPPHAATAVKGELSRPGSPTDGGASRYPGPGAAYEFNSPSYNGQQHPSGFAQPAPQSNYRFGGPPLPAPSQDATSYFDYSMRRHSLTTNNNSHSHPSNPNSPSRLASVDAHPTPPPTSGVKRKPSAEDTILEGAEQGYPYPPPTSNAHLAQGAYSKRRGSSLTYDKLGNLSLSDQARRDSGMSSGGLSPWEDDRRGSNGSWTSVGSQGYAMSSYAMPGDPYDQRGQHPPQAMSGYGSPHSRQPSDQQQQPPFYDASRGSMAPPASQHESQMSYGRRPSIGIDQLVQGPNIGYGAPPPMPSHQTQPYPRGLTQPAGMLPSVTHSPPDDQDPRPHSSSSSVHHAPPPPSSYPGHGPPPGTWARANSLPNNSLVNHPPPQVPRHASTGSLDPNIAYGPGGVLKDSPYSRSPELRVTHKLAERKRRKEMAQLFDDLKDSLPVDRGLKSSKWEILSKSIEYIAQLKAHNQELLNDNNMLRDHFGLGPGPVAPSGGFDGPPTAHHGYEPSNQPSESSHSQSSQAGAPYGQPPPQQQQHQDQWQHSAPSQGQAPPPPSLQQQMHQQSSVPQGMSPTASQIKEGSPVVVPAPPSAPTRRSPRMSRSASKNGSMGGAAGDGGESGQGMEE</sequence>
<dbReference type="OrthoDB" id="8964853at2759"/>
<keyword evidence="1" id="KW-0238">DNA-binding</keyword>
<evidence type="ECO:0000256" key="3">
    <source>
        <dbReference type="SAM" id="MobiDB-lite"/>
    </source>
</evidence>
<keyword evidence="2" id="KW-0539">Nucleus</keyword>
<dbReference type="GO" id="GO:0046983">
    <property type="term" value="F:protein dimerization activity"/>
    <property type="evidence" value="ECO:0007669"/>
    <property type="project" value="InterPro"/>
</dbReference>
<evidence type="ECO:0000313" key="6">
    <source>
        <dbReference type="Proteomes" id="UP000193467"/>
    </source>
</evidence>
<dbReference type="GO" id="GO:0003700">
    <property type="term" value="F:DNA-binding transcription factor activity"/>
    <property type="evidence" value="ECO:0007669"/>
    <property type="project" value="TreeGrafter"/>
</dbReference>
<feature type="compositionally biased region" description="Low complexity" evidence="3">
    <location>
        <begin position="310"/>
        <end position="324"/>
    </location>
</feature>
<dbReference type="PROSITE" id="PS50888">
    <property type="entry name" value="BHLH"/>
    <property type="match status" value="1"/>
</dbReference>
<proteinExistence type="predicted"/>
<feature type="compositionally biased region" description="Polar residues" evidence="3">
    <location>
        <begin position="110"/>
        <end position="120"/>
    </location>
</feature>
<dbReference type="PANTHER" id="PTHR10328:SF15">
    <property type="entry name" value="BHLH TRANSCRIPTION FACTOR"/>
    <property type="match status" value="1"/>
</dbReference>
<dbReference type="InterPro" id="IPR011598">
    <property type="entry name" value="bHLH_dom"/>
</dbReference>
<dbReference type="Proteomes" id="UP000193467">
    <property type="component" value="Unassembled WGS sequence"/>
</dbReference>
<feature type="compositionally biased region" description="Polar residues" evidence="3">
    <location>
        <begin position="270"/>
        <end position="283"/>
    </location>
</feature>
<feature type="region of interest" description="Disordered" evidence="3">
    <location>
        <begin position="1"/>
        <end position="491"/>
    </location>
</feature>
<dbReference type="GO" id="GO:0003677">
    <property type="term" value="F:DNA binding"/>
    <property type="evidence" value="ECO:0007669"/>
    <property type="project" value="UniProtKB-KW"/>
</dbReference>
<feature type="compositionally biased region" description="Low complexity" evidence="3">
    <location>
        <begin position="162"/>
        <end position="176"/>
    </location>
</feature>
<feature type="region of interest" description="Disordered" evidence="3">
    <location>
        <begin position="546"/>
        <end position="694"/>
    </location>
</feature>
<dbReference type="SUPFAM" id="SSF47459">
    <property type="entry name" value="HLH, helix-loop-helix DNA-binding domain"/>
    <property type="match status" value="1"/>
</dbReference>
<dbReference type="AlphaFoldDB" id="A0A1Y2G2H8"/>
<evidence type="ECO:0000313" key="5">
    <source>
        <dbReference type="EMBL" id="ORY91574.1"/>
    </source>
</evidence>
<feature type="compositionally biased region" description="Low complexity" evidence="3">
    <location>
        <begin position="602"/>
        <end position="618"/>
    </location>
</feature>
<dbReference type="InParanoid" id="A0A1Y2G2H8"/>
<feature type="compositionally biased region" description="Gly residues" evidence="3">
    <location>
        <begin position="677"/>
        <end position="694"/>
    </location>
</feature>
<keyword evidence="6" id="KW-1185">Reference proteome</keyword>
<comment type="caution">
    <text evidence="5">The sequence shown here is derived from an EMBL/GenBank/DDBJ whole genome shotgun (WGS) entry which is preliminary data.</text>
</comment>
<name>A0A1Y2G2H8_9BASI</name>
<dbReference type="SMART" id="SM00353">
    <property type="entry name" value="HLH"/>
    <property type="match status" value="1"/>
</dbReference>
<reference evidence="5 6" key="1">
    <citation type="submission" date="2016-07" db="EMBL/GenBank/DDBJ databases">
        <title>Pervasive Adenine N6-methylation of Active Genes in Fungi.</title>
        <authorList>
            <consortium name="DOE Joint Genome Institute"/>
            <person name="Mondo S.J."/>
            <person name="Dannebaum R.O."/>
            <person name="Kuo R.C."/>
            <person name="Labutti K."/>
            <person name="Haridas S."/>
            <person name="Kuo A."/>
            <person name="Salamov A."/>
            <person name="Ahrendt S.R."/>
            <person name="Lipzen A."/>
            <person name="Sullivan W."/>
            <person name="Andreopoulos W.B."/>
            <person name="Clum A."/>
            <person name="Lindquist E."/>
            <person name="Daum C."/>
            <person name="Ramamoorthy G.K."/>
            <person name="Gryganskyi A."/>
            <person name="Culley D."/>
            <person name="Magnuson J.K."/>
            <person name="James T.Y."/>
            <person name="O'Malley M.A."/>
            <person name="Stajich J.E."/>
            <person name="Spatafora J.W."/>
            <person name="Visel A."/>
            <person name="Grigoriev I.V."/>
        </authorList>
    </citation>
    <scope>NUCLEOTIDE SEQUENCE [LARGE SCALE GENOMIC DNA]</scope>
    <source>
        <strain evidence="5 6">62-1032</strain>
    </source>
</reference>
<feature type="compositionally biased region" description="Low complexity" evidence="3">
    <location>
        <begin position="625"/>
        <end position="637"/>
    </location>
</feature>
<gene>
    <name evidence="5" type="ORF">BCR35DRAFT_298785</name>
</gene>
<evidence type="ECO:0000259" key="4">
    <source>
        <dbReference type="PROSITE" id="PS50888"/>
    </source>
</evidence>
<dbReference type="EMBL" id="MCGR01000002">
    <property type="protein sequence ID" value="ORY91574.1"/>
    <property type="molecule type" value="Genomic_DNA"/>
</dbReference>
<dbReference type="Gene3D" id="4.10.280.10">
    <property type="entry name" value="Helix-loop-helix DNA-binding domain"/>
    <property type="match status" value="1"/>
</dbReference>
<accession>A0A1Y2G2H8</accession>
<dbReference type="STRING" id="106004.A0A1Y2G2H8"/>
<protein>
    <recommendedName>
        <fullName evidence="4">BHLH domain-containing protein</fullName>
    </recommendedName>
</protein>
<dbReference type="GO" id="GO:0090575">
    <property type="term" value="C:RNA polymerase II transcription regulator complex"/>
    <property type="evidence" value="ECO:0007669"/>
    <property type="project" value="TreeGrafter"/>
</dbReference>
<feature type="compositionally biased region" description="Low complexity" evidence="3">
    <location>
        <begin position="575"/>
        <end position="595"/>
    </location>
</feature>
<feature type="compositionally biased region" description="Pro residues" evidence="3">
    <location>
        <begin position="415"/>
        <end position="430"/>
    </location>
</feature>
<dbReference type="Pfam" id="PF00010">
    <property type="entry name" value="HLH"/>
    <property type="match status" value="1"/>
</dbReference>
<dbReference type="GO" id="GO:0045944">
    <property type="term" value="P:positive regulation of transcription by RNA polymerase II"/>
    <property type="evidence" value="ECO:0007669"/>
    <property type="project" value="TreeGrafter"/>
</dbReference>
<evidence type="ECO:0000256" key="1">
    <source>
        <dbReference type="ARBA" id="ARBA00023125"/>
    </source>
</evidence>
<dbReference type="PANTHER" id="PTHR10328">
    <property type="entry name" value="PROTEIN MAX MYC-ASSOCIATED FACTOR X"/>
    <property type="match status" value="1"/>
</dbReference>